<sequence length="260" mass="29240">MQALRLVFVALWLAVGVLQAEEALNTSLIHRAKKPAAHAHPKKKQTTLPRHSTNPKPTKRAGAPHRWIYSSVFLTAYFGDGHYKQGYGLLLQNGHYLTASSLVFDNGLYAQVIMAKMQDDSAPMLICVAKLHVKAIDRNRGLSLLATHVFTNDFCQNRPESYYHARIYKKYGQDLLTQKGVPDAPVLYYPQVSSKNAFEVQNLRALSSRALVQDAPYGRPLFSASGAFMGMLSANQKKAWVIKRETVLDFLRVLKERKLI</sequence>
<evidence type="ECO:0000313" key="3">
    <source>
        <dbReference type="Proteomes" id="UP001595783"/>
    </source>
</evidence>
<name>A0ABV7ZHW4_9HELI</name>
<proteinExistence type="predicted"/>
<evidence type="ECO:0000256" key="1">
    <source>
        <dbReference type="SAM" id="MobiDB-lite"/>
    </source>
</evidence>
<keyword evidence="3" id="KW-1185">Reference proteome</keyword>
<protein>
    <recommendedName>
        <fullName evidence="4">Periplasmic protein</fullName>
    </recommendedName>
</protein>
<organism evidence="2 3">
    <name type="scientific">Helicobacter baculiformis</name>
    <dbReference type="NCBI Taxonomy" id="427351"/>
    <lineage>
        <taxon>Bacteria</taxon>
        <taxon>Pseudomonadati</taxon>
        <taxon>Campylobacterota</taxon>
        <taxon>Epsilonproteobacteria</taxon>
        <taxon>Campylobacterales</taxon>
        <taxon>Helicobacteraceae</taxon>
        <taxon>Helicobacter</taxon>
    </lineage>
</organism>
<evidence type="ECO:0008006" key="4">
    <source>
        <dbReference type="Google" id="ProtNLM"/>
    </source>
</evidence>
<dbReference type="Proteomes" id="UP001595783">
    <property type="component" value="Unassembled WGS sequence"/>
</dbReference>
<comment type="caution">
    <text evidence="2">The sequence shown here is derived from an EMBL/GenBank/DDBJ whole genome shotgun (WGS) entry which is preliminary data.</text>
</comment>
<evidence type="ECO:0000313" key="2">
    <source>
        <dbReference type="EMBL" id="MFC3846976.1"/>
    </source>
</evidence>
<gene>
    <name evidence="2" type="ORF">ACFOPX_00285</name>
</gene>
<dbReference type="EMBL" id="JBHRZO010000001">
    <property type="protein sequence ID" value="MFC3846976.1"/>
    <property type="molecule type" value="Genomic_DNA"/>
</dbReference>
<dbReference type="RefSeq" id="WP_104752696.1">
    <property type="nucleotide sequence ID" value="NZ_FZMF01000040.1"/>
</dbReference>
<reference evidence="3" key="1">
    <citation type="journal article" date="2019" name="Int. J. Syst. Evol. Microbiol.">
        <title>The Global Catalogue of Microorganisms (GCM) 10K type strain sequencing project: providing services to taxonomists for standard genome sequencing and annotation.</title>
        <authorList>
            <consortium name="The Broad Institute Genomics Platform"/>
            <consortium name="The Broad Institute Genome Sequencing Center for Infectious Disease"/>
            <person name="Wu L."/>
            <person name="Ma J."/>
        </authorList>
    </citation>
    <scope>NUCLEOTIDE SEQUENCE [LARGE SCALE GENOMIC DNA]</scope>
    <source>
        <strain evidence="3">CCUG 53816</strain>
    </source>
</reference>
<feature type="compositionally biased region" description="Polar residues" evidence="1">
    <location>
        <begin position="46"/>
        <end position="56"/>
    </location>
</feature>
<feature type="compositionally biased region" description="Basic residues" evidence="1">
    <location>
        <begin position="32"/>
        <end position="45"/>
    </location>
</feature>
<feature type="region of interest" description="Disordered" evidence="1">
    <location>
        <begin position="32"/>
        <end position="62"/>
    </location>
</feature>
<accession>A0ABV7ZHW4</accession>